<sequence length="422" mass="46472">MAEPAKPLSLTVRPFQVSHLCFEVGGILGGSFAELGTKVSAFNLDNLYDAFRAAKTLSGNTGRLELNSDSIDFLTKTKSKLEGTRPPALAALRAEPIKAALNKAVIARENAFITKYGKVTEIASLLKANAAVKSGRLANLQLRSQQRCDTLLNEYTRSIPRRGLGDVVASTTTHIFAFRHEAPIETKTTVVNEKETTSSADHKGDVKKQLVKDIESAGAIERQTIENFGYDFRMPFIEEDMRNDRDQNMMIDQIISHFLQSHYLDRLEEVYKNEVAAMDADINQLQVAYLNTILLSPINGIVTGVYKNPGDVVSPGEPVFRVENNDDLLIVAKVVCRGLISIGSVLHVESNLFGVPSLPVKIDAEIVAVRSEGEDDQWEVIAKHKNTDKAGKGPLFPLGYNFDYDNMQVFILAAGEVFVLDS</sequence>
<dbReference type="Proteomes" id="UP000321532">
    <property type="component" value="Unassembled WGS sequence"/>
</dbReference>
<accession>A0A512AT92</accession>
<dbReference type="EMBL" id="BJYS01000003">
    <property type="protein sequence ID" value="GEO02918.1"/>
    <property type="molecule type" value="Genomic_DNA"/>
</dbReference>
<comment type="caution">
    <text evidence="1">The sequence shown here is derived from an EMBL/GenBank/DDBJ whole genome shotgun (WGS) entry which is preliminary data.</text>
</comment>
<dbReference type="OrthoDB" id="9798190at2"/>
<dbReference type="AlphaFoldDB" id="A0A512AT92"/>
<proteinExistence type="predicted"/>
<name>A0A512AT92_9BACT</name>
<gene>
    <name evidence="1" type="ORF">AAE02nite_05820</name>
</gene>
<protein>
    <recommendedName>
        <fullName evidence="3">RND efflux pump membrane fusion protein barrel-sandwich domain-containing protein</fullName>
    </recommendedName>
</protein>
<keyword evidence="2" id="KW-1185">Reference proteome</keyword>
<reference evidence="1 2" key="1">
    <citation type="submission" date="2019-07" db="EMBL/GenBank/DDBJ databases">
        <title>Whole genome shotgun sequence of Adhaeribacter aerolatus NBRC 106133.</title>
        <authorList>
            <person name="Hosoyama A."/>
            <person name="Uohara A."/>
            <person name="Ohji S."/>
            <person name="Ichikawa N."/>
        </authorList>
    </citation>
    <scope>NUCLEOTIDE SEQUENCE [LARGE SCALE GENOMIC DNA]</scope>
    <source>
        <strain evidence="1 2">NBRC 106133</strain>
    </source>
</reference>
<evidence type="ECO:0000313" key="2">
    <source>
        <dbReference type="Proteomes" id="UP000321532"/>
    </source>
</evidence>
<evidence type="ECO:0008006" key="3">
    <source>
        <dbReference type="Google" id="ProtNLM"/>
    </source>
</evidence>
<dbReference type="RefSeq" id="WP_146894961.1">
    <property type="nucleotide sequence ID" value="NZ_BJYS01000003.1"/>
</dbReference>
<dbReference type="Gene3D" id="2.40.50.100">
    <property type="match status" value="1"/>
</dbReference>
<evidence type="ECO:0000313" key="1">
    <source>
        <dbReference type="EMBL" id="GEO02918.1"/>
    </source>
</evidence>
<organism evidence="1 2">
    <name type="scientific">Adhaeribacter aerolatus</name>
    <dbReference type="NCBI Taxonomy" id="670289"/>
    <lineage>
        <taxon>Bacteria</taxon>
        <taxon>Pseudomonadati</taxon>
        <taxon>Bacteroidota</taxon>
        <taxon>Cytophagia</taxon>
        <taxon>Cytophagales</taxon>
        <taxon>Hymenobacteraceae</taxon>
        <taxon>Adhaeribacter</taxon>
    </lineage>
</organism>